<proteinExistence type="predicted"/>
<sequence>MQVLKQILEQYRNGERGMPTYDELAAIADESSAKRAINAAIDELAREPGAVGFMHSLPPHHTRYVAGGSLDQIVSMARRRKDEGLASIAGGDHDGHARINAGVYRAPVAWVRYCSDGTFDGPIMDTDIRMAGARRASGAWTPLYAHPSAEPCRADNVIRKPRLDTAEMLEMRITEAMTRLDEAKAEVKELRHALAIARDQMRFMANWFRHSSPAEHRFAESAITIVNAVLERGEPK</sequence>
<gene>
    <name evidence="2" type="ORF">20A_00052</name>
</gene>
<dbReference type="Proteomes" id="UP000515725">
    <property type="component" value="Segment"/>
</dbReference>
<dbReference type="EMBL" id="MT740727">
    <property type="protein sequence ID" value="QMV32501.1"/>
    <property type="molecule type" value="Genomic_DNA"/>
</dbReference>
<name>A0A7G5B878_9CAUD</name>
<keyword evidence="1" id="KW-0175">Coiled coil</keyword>
<protein>
    <submittedName>
        <fullName evidence="2">Uncharacterized protein</fullName>
    </submittedName>
</protein>
<evidence type="ECO:0000313" key="2">
    <source>
        <dbReference type="EMBL" id="QMV32501.1"/>
    </source>
</evidence>
<feature type="coiled-coil region" evidence="1">
    <location>
        <begin position="166"/>
        <end position="200"/>
    </location>
</feature>
<evidence type="ECO:0000313" key="3">
    <source>
        <dbReference type="Proteomes" id="UP000515725"/>
    </source>
</evidence>
<accession>A0A7G5B878</accession>
<reference evidence="2 3" key="1">
    <citation type="submission" date="2020-07" db="EMBL/GenBank/DDBJ databases">
        <title>Ralstonia phages.</title>
        <authorList>
            <person name="Trotereau A."/>
            <person name="Boyer C."/>
            <person name="Torres-Barcelo C."/>
        </authorList>
    </citation>
    <scope>NUCLEOTIDE SEQUENCE [LARGE SCALE GENOMIC DNA]</scope>
</reference>
<organism evidence="2 3">
    <name type="scientific">Ralstonia phage Alix</name>
    <dbReference type="NCBI Taxonomy" id="2759718"/>
    <lineage>
        <taxon>Viruses</taxon>
        <taxon>Duplodnaviria</taxon>
        <taxon>Heunggongvirae</taxon>
        <taxon>Uroviricota</taxon>
        <taxon>Caudoviricetes</taxon>
        <taxon>Gervaisevirus</taxon>
        <taxon>Gervaisevirus claudettte</taxon>
    </lineage>
</organism>
<evidence type="ECO:0000256" key="1">
    <source>
        <dbReference type="SAM" id="Coils"/>
    </source>
</evidence>